<evidence type="ECO:0000313" key="3">
    <source>
        <dbReference type="Proteomes" id="UP000823775"/>
    </source>
</evidence>
<dbReference type="EMBL" id="JACEIK010000042">
    <property type="protein sequence ID" value="MCD7447674.1"/>
    <property type="molecule type" value="Genomic_DNA"/>
</dbReference>
<feature type="compositionally biased region" description="Basic and acidic residues" evidence="1">
    <location>
        <begin position="156"/>
        <end position="169"/>
    </location>
</feature>
<proteinExistence type="predicted"/>
<keyword evidence="3" id="KW-1185">Reference proteome</keyword>
<accession>A0ABS8RM46</accession>
<dbReference type="Proteomes" id="UP000823775">
    <property type="component" value="Unassembled WGS sequence"/>
</dbReference>
<name>A0ABS8RM46_DATST</name>
<feature type="region of interest" description="Disordered" evidence="1">
    <location>
        <begin position="154"/>
        <end position="199"/>
    </location>
</feature>
<comment type="caution">
    <text evidence="2">The sequence shown here is derived from an EMBL/GenBank/DDBJ whole genome shotgun (WGS) entry which is preliminary data.</text>
</comment>
<protein>
    <submittedName>
        <fullName evidence="2">Uncharacterized protein</fullName>
    </submittedName>
</protein>
<gene>
    <name evidence="2" type="ORF">HAX54_032867</name>
</gene>
<reference evidence="2 3" key="1">
    <citation type="journal article" date="2021" name="BMC Genomics">
        <title>Datura genome reveals duplications of psychoactive alkaloid biosynthetic genes and high mutation rate following tissue culture.</title>
        <authorList>
            <person name="Rajewski A."/>
            <person name="Carter-House D."/>
            <person name="Stajich J."/>
            <person name="Litt A."/>
        </authorList>
    </citation>
    <scope>NUCLEOTIDE SEQUENCE [LARGE SCALE GENOMIC DNA]</scope>
    <source>
        <strain evidence="2">AR-01</strain>
    </source>
</reference>
<sequence>MAEICSKRVGMVDFAWPLEVRIESSMSSNGEALLSEQVKCRKTQLNGCSEARHEDGKLVEKLSRAWPRIWRARQVIGAKSWHARARTCAHRETRSKQAQQPQACGQWGVKCGTTSDFWGVRRCALKQADSALSLKRPCELPINQGSQIVAKHPVRRNPEEDKSSREKIQKNHKLGAKGNVSKMLQGRTPARSAPLSRAPPLEASLPHGTIYWISPCLRLIRRTAPVPDQFV</sequence>
<evidence type="ECO:0000256" key="1">
    <source>
        <dbReference type="SAM" id="MobiDB-lite"/>
    </source>
</evidence>
<feature type="compositionally biased region" description="Low complexity" evidence="1">
    <location>
        <begin position="189"/>
        <end position="199"/>
    </location>
</feature>
<organism evidence="2 3">
    <name type="scientific">Datura stramonium</name>
    <name type="common">Jimsonweed</name>
    <name type="synonym">Common thornapple</name>
    <dbReference type="NCBI Taxonomy" id="4076"/>
    <lineage>
        <taxon>Eukaryota</taxon>
        <taxon>Viridiplantae</taxon>
        <taxon>Streptophyta</taxon>
        <taxon>Embryophyta</taxon>
        <taxon>Tracheophyta</taxon>
        <taxon>Spermatophyta</taxon>
        <taxon>Magnoliopsida</taxon>
        <taxon>eudicotyledons</taxon>
        <taxon>Gunneridae</taxon>
        <taxon>Pentapetalae</taxon>
        <taxon>asterids</taxon>
        <taxon>lamiids</taxon>
        <taxon>Solanales</taxon>
        <taxon>Solanaceae</taxon>
        <taxon>Solanoideae</taxon>
        <taxon>Datureae</taxon>
        <taxon>Datura</taxon>
    </lineage>
</organism>
<evidence type="ECO:0000313" key="2">
    <source>
        <dbReference type="EMBL" id="MCD7447674.1"/>
    </source>
</evidence>